<evidence type="ECO:0000259" key="3">
    <source>
        <dbReference type="PROSITE" id="PS50093"/>
    </source>
</evidence>
<dbReference type="Proteomes" id="UP000266067">
    <property type="component" value="Unassembled WGS sequence"/>
</dbReference>
<sequence length="2219" mass="245056">MKKILTSILLGLVHFLVSAQTEFITTWKTDNPGVSADNQITIPTFTGETYNYTVDWGDGTSDSNVSGDITHTYGVPGTYQVSISGTFPRIYFEAEVVSGGSGFSVNGLDDNNKLLSIDQWGSNQWTSMRNAFFGCENMVINATDIPDFSNTNNLSSMFRFCSSLSTNEAMRNWDVSSITSFYSMFEYAILFNEDIGGWDTSNVGGMGFMFSGAESFNQDIGGWDTSNLRDAQYMFQTASAFNQDVSSWNLENLIFMNGMFSGASSFNQPIGSWNVSNVTVMANVFSGATSFNQPIGEWDVSNVESMNSLFDQAMSFNQDLSAWDMSNVVDLGNMFQFAQAFDQNLGDWDIGKVTSMSNMFSFTKLSQGNYDSTLIGWSNLPSLQSGVQFDAGRSTFCSSDMARTLLITDYGWTITDEGKGCPFVTTWKTDNPGASASNQISIPVSNEFLYNYEIDWGDGTVDTDVVAGVTHTYATAGTYQVSISGNFPRIYFNESGDAAKLLNIKKWGDIEWASMESAFAGCSNLAVGAADAPNLSNVTSLNRMFYNCNYTFNNANAREFPNFNGVENFDSWDVSTITDMSHMFDKSSFNQDIPSWDVSNVEDMSYMFFSSSFDKDINSWDVSNVVNMAGLFSSGMFNQNISDWDVSSVVNIDFIFNSTYFNHDITGWNVVNLVSMRHAFSQGHFDQDLSLWDITNVLDMSNAFDDSDLSKENYDNILIAWSQLPGLKTGVVLGANDAVYCAAENERATLINDYGWTINDYGIDCETEVPFVTTWKTDNPGPSNDNQITIPTSATDIYDYRVDWGDGTFDEGVTGDITHTYAQPGVYEVSITGKFPRIYFNGYEFGSQTSDDLKLLSVDQWGSNRWKSMDFAFAGCENMDITATDIPDFSRGVSLTGMFWDAKSLEGNASIANWDIEKATYMNFMFRGASSFNGSIGEWDVTGKRDFTGMFEDAESFDQDLSNWNVQDMENMTNLFKGSGLSNTNYDKILMGWSQLPSLKNGVQLGAPDNYYCSAADERQYLIDTYGWSINDAGANEACFFVTTWKTDNPGMSQDNQITIPTSTDVIYDYSVDWGDGTSDSNVTGDITHTYSTPGIYKVSISGTFPQIFFVNQGDKEKILSVNQWGDNAWYSMFNAFHGCSNLDVVAEDTPNLSNVTNTQYMFRLCGELVGTALFNDWDLSSVISMDFMFREATNFNQDISNWDVGSAGTMMGMFLDAKAFNQNIGTWDIQNVTTTERMFRGAESFNQNLNTWNTSNVVNMYGMFFYASAFNGQIGAWNVGNVANMSNMFTEARAFNQDISNWNTSSVTEMASMFGLATSFNQDLNGWNVSNVTNMAYMFENAESFNGNLSNWNVSSIQQMGNMFNGALSFNQDISSWDVSNVVEMSGMLAGASTFDQDLGGWNVSNVADMTSMLYGVTLSTANYDSLLTGWSSLPTLQTGVVFDAGNSQFCSASSERQLLIDSYGWTITDDGNTDGCYFVTTWKTDNPGVSADNQITIPTHLDETYSYTVDWGDGNSDTNVTGDITHTYATAGTYQVSISGDFPRIYFNDFDGTEKDSDKLLSVDQWGTGRWSSMDNAFTNCSNMDVLATDIPDLSQVTSLGAMFRFCQSLEGNDSFSNWDVGNVTNFSNLFDGASKFNQPIGTWDVSQATWMVYMFSDATDFNSDISNWNLSNVNQIGAMFLGASSFNQYVGSWDTHNVVSMSTMFAGASAFNQDISTWDVSNVESMGGMFSGAKSFNQDISKWNVGNVTNMNSMFAGAESFNQPIGVWDVSAVTDMSAMFFEATLFNQPLYSWNTSNVTKMSSMFGKASTFNQPLGDWDVSNVESTSGMFLEAVSFNQDLSNWDMGNKTSIGGMFNGATSFDQNLGEWEISNVTNMDYLFLNAGLSLDNYDKTLIGWNSLTLKQNNVVLNAGSSQYCDSEEARQSLIDGFGWTIVDGGKAPLCNEDNDADGVLDHLDLCLDTRPDAVVDEYGCEIIPVDAIQVYVLTPSCIGSSDGAVTILMSTTGHLMDISIIGDSYTNQFDDVVSGQEFEIGNLSEGTYTITVSIPEILFEQTYGVTVNELASVTGKRASTDSKTGTVIYEVAGSENYNVQVNGEIRNYTFENTSEQTIVLNNLHGQTEIAISGENDCQGIVSDSFFIGDTIQVYPTITSASVNILSNDDTFNVQVFGIDGRLVKEFQYNHNDKIMDVSTLKSGVYLLQMEINGRMETVKIVKR</sequence>
<evidence type="ECO:0000313" key="4">
    <source>
        <dbReference type="EMBL" id="RIV35711.1"/>
    </source>
</evidence>
<name>A0A3A1NA82_9FLAO</name>
<dbReference type="RefSeq" id="WP_119606727.1">
    <property type="nucleotide sequence ID" value="NZ_QXFH01000069.1"/>
</dbReference>
<evidence type="ECO:0000313" key="5">
    <source>
        <dbReference type="Proteomes" id="UP000266067"/>
    </source>
</evidence>
<dbReference type="InterPro" id="IPR035986">
    <property type="entry name" value="PKD_dom_sf"/>
</dbReference>
<dbReference type="NCBIfam" id="TIGR02167">
    <property type="entry name" value="Liste_lipo_26"/>
    <property type="match status" value="8"/>
</dbReference>
<proteinExistence type="predicted"/>
<gene>
    <name evidence="4" type="ORF">D2V08_03565</name>
</gene>
<reference evidence="4 5" key="1">
    <citation type="submission" date="2018-08" db="EMBL/GenBank/DDBJ databases">
        <title>Proposal of Muricauda 72 sp.nov. and Muricauda NH166 sp.nov., isolated from seawater.</title>
        <authorList>
            <person name="Cheng H."/>
            <person name="Wu Y.-H."/>
            <person name="Guo L.-L."/>
            <person name="Xu X.-W."/>
        </authorList>
    </citation>
    <scope>NUCLEOTIDE SEQUENCE [LARGE SCALE GENOMIC DNA]</scope>
    <source>
        <strain evidence="4 5">KCTC 22173</strain>
    </source>
</reference>
<feature type="signal peptide" evidence="2">
    <location>
        <begin position="1"/>
        <end position="19"/>
    </location>
</feature>
<dbReference type="InterPro" id="IPR013783">
    <property type="entry name" value="Ig-like_fold"/>
</dbReference>
<protein>
    <submittedName>
        <fullName evidence="4">BspA family leucine-rich repeat surface protein</fullName>
    </submittedName>
</protein>
<feature type="domain" description="PKD" evidence="3">
    <location>
        <begin position="1504"/>
        <end position="1541"/>
    </location>
</feature>
<evidence type="ECO:0000256" key="2">
    <source>
        <dbReference type="SAM" id="SignalP"/>
    </source>
</evidence>
<keyword evidence="5" id="KW-1185">Reference proteome</keyword>
<organism evidence="4 5">
    <name type="scientific">Flagellimonas lutimaris</name>
    <dbReference type="NCBI Taxonomy" id="475082"/>
    <lineage>
        <taxon>Bacteria</taxon>
        <taxon>Pseudomonadati</taxon>
        <taxon>Bacteroidota</taxon>
        <taxon>Flavobacteriia</taxon>
        <taxon>Flavobacteriales</taxon>
        <taxon>Flavobacteriaceae</taxon>
        <taxon>Flagellimonas</taxon>
    </lineage>
</organism>
<feature type="domain" description="PKD" evidence="3">
    <location>
        <begin position="46"/>
        <end position="86"/>
    </location>
</feature>
<dbReference type="InterPro" id="IPR005046">
    <property type="entry name" value="DUF285"/>
</dbReference>
<feature type="domain" description="PKD" evidence="3">
    <location>
        <begin position="1070"/>
        <end position="1104"/>
    </location>
</feature>
<dbReference type="Gene3D" id="2.60.40.10">
    <property type="entry name" value="Immunoglobulins"/>
    <property type="match status" value="5"/>
</dbReference>
<dbReference type="CDD" id="cd00146">
    <property type="entry name" value="PKD"/>
    <property type="match status" value="5"/>
</dbReference>
<dbReference type="InterPro" id="IPR000601">
    <property type="entry name" value="PKD_dom"/>
</dbReference>
<feature type="chain" id="PRO_5017474787" evidence="2">
    <location>
        <begin position="20"/>
        <end position="2219"/>
    </location>
</feature>
<evidence type="ECO:0000256" key="1">
    <source>
        <dbReference type="ARBA" id="ARBA00022729"/>
    </source>
</evidence>
<feature type="domain" description="PKD" evidence="3">
    <location>
        <begin position="452"/>
        <end position="484"/>
    </location>
</feature>
<accession>A0A3A1NA82</accession>
<dbReference type="Pfam" id="PF18962">
    <property type="entry name" value="Por_Secre_tail"/>
    <property type="match status" value="1"/>
</dbReference>
<dbReference type="EMBL" id="QXFH01000069">
    <property type="protein sequence ID" value="RIV35711.1"/>
    <property type="molecule type" value="Genomic_DNA"/>
</dbReference>
<dbReference type="InterPro" id="IPR026444">
    <property type="entry name" value="Secre_tail"/>
</dbReference>
<dbReference type="OrthoDB" id="9813840at2"/>
<comment type="caution">
    <text evidence="4">The sequence shown here is derived from an EMBL/GenBank/DDBJ whole genome shotgun (WGS) entry which is preliminary data.</text>
</comment>
<dbReference type="SUPFAM" id="SSF49299">
    <property type="entry name" value="PKD domain"/>
    <property type="match status" value="4"/>
</dbReference>
<dbReference type="InterPro" id="IPR011889">
    <property type="entry name" value="Liste_lipo_26"/>
</dbReference>
<dbReference type="PROSITE" id="PS50093">
    <property type="entry name" value="PKD"/>
    <property type="match status" value="5"/>
</dbReference>
<keyword evidence="1 2" id="KW-0732">Signal</keyword>
<feature type="domain" description="PKD" evidence="3">
    <location>
        <begin position="770"/>
        <end position="832"/>
    </location>
</feature>
<dbReference type="NCBIfam" id="TIGR04183">
    <property type="entry name" value="Por_Secre_tail"/>
    <property type="match status" value="1"/>
</dbReference>
<dbReference type="Pfam" id="PF03382">
    <property type="entry name" value="DUF285"/>
    <property type="match status" value="7"/>
</dbReference>